<evidence type="ECO:0000256" key="4">
    <source>
        <dbReference type="ARBA" id="ARBA00022692"/>
    </source>
</evidence>
<keyword evidence="9" id="KW-0325">Glycoprotein</keyword>
<accession>A0A2S2PM36</accession>
<keyword evidence="11" id="KW-0407">Ion channel</keyword>
<evidence type="ECO:0000256" key="12">
    <source>
        <dbReference type="SAM" id="Phobius"/>
    </source>
</evidence>
<keyword evidence="6" id="KW-0406">Ion transport</keyword>
<reference evidence="14" key="1">
    <citation type="submission" date="2018-04" db="EMBL/GenBank/DDBJ databases">
        <title>Transcriptome of Schizaphis graminum biotype I.</title>
        <authorList>
            <person name="Scully E.D."/>
            <person name="Geib S.M."/>
            <person name="Palmer N.A."/>
            <person name="Koch K."/>
            <person name="Bradshaw J."/>
            <person name="Heng-Moss T."/>
            <person name="Sarath G."/>
        </authorList>
    </citation>
    <scope>NUCLEOTIDE SEQUENCE</scope>
</reference>
<evidence type="ECO:0000256" key="3">
    <source>
        <dbReference type="ARBA" id="ARBA00022448"/>
    </source>
</evidence>
<keyword evidence="3" id="KW-0813">Transport</keyword>
<evidence type="ECO:0000256" key="5">
    <source>
        <dbReference type="ARBA" id="ARBA00022989"/>
    </source>
</evidence>
<dbReference type="SUPFAM" id="SSF53850">
    <property type="entry name" value="Periplasmic binding protein-like II"/>
    <property type="match status" value="1"/>
</dbReference>
<feature type="domain" description="Ionotropic glutamate receptor C-terminal" evidence="13">
    <location>
        <begin position="11"/>
        <end position="220"/>
    </location>
</feature>
<sequence length="313" mass="35359">MTPFEWELPHPVKPGDNTMENSMTLLNCLWFSIGSVLCAGCEVLPKAVSTRLVAGMWWFFALIMTSSYTANLTASITSGRLDTPIKNVEDLSKDSNIQYGCYEEGSTAGFFQKSNLSLYQRMWSVMEASNPTVFTKSNQEGVDRVLKGKGRYAFLMESSSIEYQTERNCNLMEIGNTLDSKGYGIAMPMNSPYRTLISESVLRLQESGFMRELKDKWWKVQGGNKCEEEDESDELGFTKIGGVFVVLVLGCLIAFMFSILEFLWNIRKVAIEEEITPKEALILEWKFAMKCDGGVKPLRRRHHINADTNSDTS</sequence>
<feature type="transmembrane region" description="Helical" evidence="12">
    <location>
        <begin position="24"/>
        <end position="44"/>
    </location>
</feature>
<dbReference type="GO" id="GO:0015276">
    <property type="term" value="F:ligand-gated monoatomic ion channel activity"/>
    <property type="evidence" value="ECO:0007669"/>
    <property type="project" value="InterPro"/>
</dbReference>
<name>A0A2S2PM36_SCHGA</name>
<evidence type="ECO:0000256" key="9">
    <source>
        <dbReference type="ARBA" id="ARBA00023180"/>
    </source>
</evidence>
<organism evidence="14">
    <name type="scientific">Schizaphis graminum</name>
    <name type="common">Green bug aphid</name>
    <dbReference type="NCBI Taxonomy" id="13262"/>
    <lineage>
        <taxon>Eukaryota</taxon>
        <taxon>Metazoa</taxon>
        <taxon>Ecdysozoa</taxon>
        <taxon>Arthropoda</taxon>
        <taxon>Hexapoda</taxon>
        <taxon>Insecta</taxon>
        <taxon>Pterygota</taxon>
        <taxon>Neoptera</taxon>
        <taxon>Paraneoptera</taxon>
        <taxon>Hemiptera</taxon>
        <taxon>Sternorrhyncha</taxon>
        <taxon>Aphidomorpha</taxon>
        <taxon>Aphidoidea</taxon>
        <taxon>Aphididae</taxon>
        <taxon>Aphidini</taxon>
        <taxon>Schizaphis</taxon>
    </lineage>
</organism>
<dbReference type="FunFam" id="1.10.287.70:FF:000143">
    <property type="entry name" value="Probable glutamate receptor"/>
    <property type="match status" value="1"/>
</dbReference>
<comment type="similarity">
    <text evidence="2">Belongs to the glutamate-gated ion channel (TC 1.A.10.1) family.</text>
</comment>
<evidence type="ECO:0000256" key="10">
    <source>
        <dbReference type="ARBA" id="ARBA00023286"/>
    </source>
</evidence>
<dbReference type="InterPro" id="IPR015683">
    <property type="entry name" value="Ionotropic_Glu_rcpt"/>
</dbReference>
<comment type="subcellular location">
    <subcellularLocation>
        <location evidence="1">Membrane</location>
        <topology evidence="1">Multi-pass membrane protein</topology>
    </subcellularLocation>
</comment>
<dbReference type="AlphaFoldDB" id="A0A2S2PM36"/>
<keyword evidence="7 12" id="KW-0472">Membrane</keyword>
<gene>
    <name evidence="14" type="primary">Grik2_5</name>
    <name evidence="14" type="ORF">g.72169</name>
</gene>
<keyword evidence="4 12" id="KW-0812">Transmembrane</keyword>
<dbReference type="FunFam" id="3.40.190.10:FF:000061">
    <property type="entry name" value="Glutamate receptor, ionotropic kainate"/>
    <property type="match status" value="1"/>
</dbReference>
<dbReference type="GO" id="GO:0016020">
    <property type="term" value="C:membrane"/>
    <property type="evidence" value="ECO:0007669"/>
    <property type="project" value="UniProtKB-SubCell"/>
</dbReference>
<dbReference type="InterPro" id="IPR001320">
    <property type="entry name" value="Iontro_rcpt_C"/>
</dbReference>
<evidence type="ECO:0000259" key="13">
    <source>
        <dbReference type="SMART" id="SM00079"/>
    </source>
</evidence>
<evidence type="ECO:0000313" key="14">
    <source>
        <dbReference type="EMBL" id="MBY30473.1"/>
    </source>
</evidence>
<protein>
    <submittedName>
        <fullName evidence="14">Glutamate receptor, ionotropic kainate 2</fullName>
    </submittedName>
</protein>
<dbReference type="Pfam" id="PF00060">
    <property type="entry name" value="Lig_chan"/>
    <property type="match status" value="1"/>
</dbReference>
<feature type="transmembrane region" description="Helical" evidence="12">
    <location>
        <begin position="56"/>
        <end position="76"/>
    </location>
</feature>
<feature type="transmembrane region" description="Helical" evidence="12">
    <location>
        <begin position="240"/>
        <end position="264"/>
    </location>
</feature>
<evidence type="ECO:0000256" key="2">
    <source>
        <dbReference type="ARBA" id="ARBA00008685"/>
    </source>
</evidence>
<dbReference type="Gene3D" id="3.40.190.10">
    <property type="entry name" value="Periplasmic binding protein-like II"/>
    <property type="match status" value="2"/>
</dbReference>
<evidence type="ECO:0000256" key="7">
    <source>
        <dbReference type="ARBA" id="ARBA00023136"/>
    </source>
</evidence>
<dbReference type="PANTHER" id="PTHR18966">
    <property type="entry name" value="IONOTROPIC GLUTAMATE RECEPTOR"/>
    <property type="match status" value="1"/>
</dbReference>
<keyword evidence="5 12" id="KW-1133">Transmembrane helix</keyword>
<evidence type="ECO:0000256" key="8">
    <source>
        <dbReference type="ARBA" id="ARBA00023170"/>
    </source>
</evidence>
<evidence type="ECO:0000256" key="11">
    <source>
        <dbReference type="ARBA" id="ARBA00023303"/>
    </source>
</evidence>
<dbReference type="EMBL" id="GGMR01017854">
    <property type="protein sequence ID" value="MBY30473.1"/>
    <property type="molecule type" value="Transcribed_RNA"/>
</dbReference>
<proteinExistence type="inferred from homology"/>
<keyword evidence="10" id="KW-1071">Ligand-gated ion channel</keyword>
<dbReference type="SMART" id="SM00079">
    <property type="entry name" value="PBPe"/>
    <property type="match status" value="1"/>
</dbReference>
<evidence type="ECO:0000256" key="6">
    <source>
        <dbReference type="ARBA" id="ARBA00023065"/>
    </source>
</evidence>
<evidence type="ECO:0000256" key="1">
    <source>
        <dbReference type="ARBA" id="ARBA00004141"/>
    </source>
</evidence>
<keyword evidence="8 14" id="KW-0675">Receptor</keyword>